<keyword evidence="2" id="KW-1185">Reference proteome</keyword>
<accession>A0A9Q0RYF5</accession>
<protein>
    <submittedName>
        <fullName evidence="1">Uncharacterized protein</fullName>
    </submittedName>
</protein>
<evidence type="ECO:0000313" key="1">
    <source>
        <dbReference type="EMBL" id="KAJ6637096.1"/>
    </source>
</evidence>
<name>A0A9Q0RYF5_9DIPT</name>
<dbReference type="AlphaFoldDB" id="A0A9Q0RYF5"/>
<evidence type="ECO:0000313" key="2">
    <source>
        <dbReference type="Proteomes" id="UP001151699"/>
    </source>
</evidence>
<dbReference type="EMBL" id="WJQU01000003">
    <property type="protein sequence ID" value="KAJ6637096.1"/>
    <property type="molecule type" value="Genomic_DNA"/>
</dbReference>
<feature type="non-terminal residue" evidence="1">
    <location>
        <position position="1"/>
    </location>
</feature>
<dbReference type="OrthoDB" id="8061711at2759"/>
<organism evidence="1 2">
    <name type="scientific">Pseudolycoriella hygida</name>
    <dbReference type="NCBI Taxonomy" id="35572"/>
    <lineage>
        <taxon>Eukaryota</taxon>
        <taxon>Metazoa</taxon>
        <taxon>Ecdysozoa</taxon>
        <taxon>Arthropoda</taxon>
        <taxon>Hexapoda</taxon>
        <taxon>Insecta</taxon>
        <taxon>Pterygota</taxon>
        <taxon>Neoptera</taxon>
        <taxon>Endopterygota</taxon>
        <taxon>Diptera</taxon>
        <taxon>Nematocera</taxon>
        <taxon>Sciaroidea</taxon>
        <taxon>Sciaridae</taxon>
        <taxon>Pseudolycoriella</taxon>
    </lineage>
</organism>
<gene>
    <name evidence="1" type="ORF">Bhyg_09822</name>
</gene>
<sequence>MSTSFVSRSEKANKYHQQSVLGGFSSFEGDSLPDYSEFDTDSVTRNYYRQSSKRPSPSRMAPMTTIETVTITRPLKV</sequence>
<proteinExistence type="predicted"/>
<reference evidence="1" key="1">
    <citation type="submission" date="2022-07" db="EMBL/GenBank/DDBJ databases">
        <authorList>
            <person name="Trinca V."/>
            <person name="Uliana J.V.C."/>
            <person name="Torres T.T."/>
            <person name="Ward R.J."/>
            <person name="Monesi N."/>
        </authorList>
    </citation>
    <scope>NUCLEOTIDE SEQUENCE</scope>
    <source>
        <strain evidence="1">HSMRA1968</strain>
        <tissue evidence="1">Whole embryos</tissue>
    </source>
</reference>
<dbReference type="Proteomes" id="UP001151699">
    <property type="component" value="Chromosome X"/>
</dbReference>
<comment type="caution">
    <text evidence="1">The sequence shown here is derived from an EMBL/GenBank/DDBJ whole genome shotgun (WGS) entry which is preliminary data.</text>
</comment>